<sequence>MQRMILGIATALALTGCASVVNDTTQPMKIDTKNDKGELVSGAECSVTNDYGTTAVKSGVTSQVRRSGKDLDIVCKDPRHPDAVGRGISRANAGLAGNIIFGGGIGAIIDHNKGTAYTYPTWVQLVFGQTLVFDRSTEKEGAPVAGTIPAVAKAP</sequence>
<reference evidence="2 3" key="1">
    <citation type="submission" date="2023-06" db="EMBL/GenBank/DDBJ databases">
        <authorList>
            <person name="Ham H."/>
            <person name="Park D.S."/>
        </authorList>
    </citation>
    <scope>NUCLEOTIDE SEQUENCE [LARGE SCALE GENOMIC DNA]</scope>
    <source>
        <strain evidence="2 3">KACC 17005</strain>
    </source>
</reference>
<dbReference type="PROSITE" id="PS51257">
    <property type="entry name" value="PROKAR_LIPOPROTEIN"/>
    <property type="match status" value="1"/>
</dbReference>
<dbReference type="RefSeq" id="WP_011793222.1">
    <property type="nucleotide sequence ID" value="NZ_CP023687.1"/>
</dbReference>
<evidence type="ECO:0000313" key="3">
    <source>
        <dbReference type="Proteomes" id="UP001242732"/>
    </source>
</evidence>
<evidence type="ECO:0000256" key="1">
    <source>
        <dbReference type="SAM" id="SignalP"/>
    </source>
</evidence>
<proteinExistence type="predicted"/>
<accession>A0ABY9AQ16</accession>
<name>A0ABY9AQ16_PARCI</name>
<keyword evidence="3" id="KW-1185">Reference proteome</keyword>
<organism evidence="2 3">
    <name type="scientific">Paracidovorax citrulli</name>
    <name type="common">Acidovorax citrulli</name>
    <dbReference type="NCBI Taxonomy" id="80869"/>
    <lineage>
        <taxon>Bacteria</taxon>
        <taxon>Pseudomonadati</taxon>
        <taxon>Pseudomonadota</taxon>
        <taxon>Betaproteobacteria</taxon>
        <taxon>Burkholderiales</taxon>
        <taxon>Comamonadaceae</taxon>
        <taxon>Paracidovorax</taxon>
    </lineage>
</organism>
<evidence type="ECO:0000313" key="2">
    <source>
        <dbReference type="EMBL" id="WIY49002.1"/>
    </source>
</evidence>
<gene>
    <name evidence="2" type="ORF">QRO08_24870</name>
</gene>
<protein>
    <recommendedName>
        <fullName evidence="4">Secreted protein</fullName>
    </recommendedName>
</protein>
<feature type="chain" id="PRO_5045229972" description="Secreted protein" evidence="1">
    <location>
        <begin position="21"/>
        <end position="155"/>
    </location>
</feature>
<dbReference type="EMBL" id="CP127363">
    <property type="protein sequence ID" value="WIY49002.1"/>
    <property type="molecule type" value="Genomic_DNA"/>
</dbReference>
<dbReference type="Proteomes" id="UP001242732">
    <property type="component" value="Chromosome"/>
</dbReference>
<feature type="signal peptide" evidence="1">
    <location>
        <begin position="1"/>
        <end position="20"/>
    </location>
</feature>
<dbReference type="GeneID" id="79789822"/>
<evidence type="ECO:0008006" key="4">
    <source>
        <dbReference type="Google" id="ProtNLM"/>
    </source>
</evidence>
<keyword evidence="1" id="KW-0732">Signal</keyword>